<dbReference type="Proteomes" id="UP000006334">
    <property type="component" value="Unassembled WGS sequence"/>
</dbReference>
<dbReference type="RefSeq" id="WP_008842799.1">
    <property type="nucleotide sequence ID" value="NZ_BAEN01000011.1"/>
</dbReference>
<sequence>MKLRIEHLTRHTYSGPVSFSRHSLYLRPIEGHLRRVHEYSVATIPSSKQSFVRDVEGNSLLTCNFGLTESKTLEFLTVIEVDINEDNPYDFLLESYALEYPFKYRGTDIKALAPYLLDETSEGETKVMDWYQQAVTSPTKHPDIVQFLTELNQAIRRDIRYVRRDEEGIQAPDLTLSLGSGSCRDMAVLFIAAVRQLGLAARFVSGYLYDPPTEDGNEYTFNRAVGSMHAWAEVYLPGAGWKGFDPTNGILANSYFIPTGVSHAPEVVDPIQGHYYSKQATSSILDTQLHIQEVGVDTVK</sequence>
<evidence type="ECO:0000313" key="2">
    <source>
        <dbReference type="EMBL" id="GAC12979.1"/>
    </source>
</evidence>
<protein>
    <recommendedName>
        <fullName evidence="1">Transglutaminase-like domain-containing protein</fullName>
    </recommendedName>
</protein>
<dbReference type="Pfam" id="PF01841">
    <property type="entry name" value="Transglut_core"/>
    <property type="match status" value="1"/>
</dbReference>
<dbReference type="SMART" id="SM00460">
    <property type="entry name" value="TGc"/>
    <property type="match status" value="1"/>
</dbReference>
<dbReference type="InterPro" id="IPR013589">
    <property type="entry name" value="Bac_transglu_N"/>
</dbReference>
<keyword evidence="3" id="KW-1185">Reference proteome</keyword>
<dbReference type="STRING" id="1127673.GLIP_0329"/>
<gene>
    <name evidence="2" type="ORF">GLIP_0329</name>
</gene>
<name>K6WX05_9ALTE</name>
<reference evidence="2 3" key="1">
    <citation type="journal article" date="2017" name="Antonie Van Leeuwenhoek">
        <title>Rhizobium rhizosphaerae sp. nov., a novel species isolated from rice rhizosphere.</title>
        <authorList>
            <person name="Zhao J.J."/>
            <person name="Zhang J."/>
            <person name="Zhang R.J."/>
            <person name="Zhang C.W."/>
            <person name="Yin H.Q."/>
            <person name="Zhang X.X."/>
        </authorList>
    </citation>
    <scope>NUCLEOTIDE SEQUENCE [LARGE SCALE GENOMIC DNA]</scope>
    <source>
        <strain evidence="2 3">E3</strain>
    </source>
</reference>
<proteinExistence type="predicted"/>
<dbReference type="EMBL" id="BAEN01000011">
    <property type="protein sequence ID" value="GAC12979.1"/>
    <property type="molecule type" value="Genomic_DNA"/>
</dbReference>
<feature type="domain" description="Transglutaminase-like" evidence="1">
    <location>
        <begin position="175"/>
        <end position="248"/>
    </location>
</feature>
<dbReference type="Gene3D" id="3.10.620.30">
    <property type="match status" value="1"/>
</dbReference>
<comment type="caution">
    <text evidence="2">The sequence shown here is derived from an EMBL/GenBank/DDBJ whole genome shotgun (WGS) entry which is preliminary data.</text>
</comment>
<dbReference type="InterPro" id="IPR038765">
    <property type="entry name" value="Papain-like_cys_pep_sf"/>
</dbReference>
<dbReference type="InterPro" id="IPR002931">
    <property type="entry name" value="Transglutaminase-like"/>
</dbReference>
<dbReference type="Pfam" id="PF08379">
    <property type="entry name" value="Bact_transglu_N"/>
    <property type="match status" value="1"/>
</dbReference>
<evidence type="ECO:0000313" key="3">
    <source>
        <dbReference type="Proteomes" id="UP000006334"/>
    </source>
</evidence>
<dbReference type="AlphaFoldDB" id="K6WX05"/>
<dbReference type="SUPFAM" id="SSF54001">
    <property type="entry name" value="Cysteine proteinases"/>
    <property type="match status" value="1"/>
</dbReference>
<dbReference type="PANTHER" id="PTHR33490:SF1">
    <property type="entry name" value="SLL1233 PROTEIN"/>
    <property type="match status" value="1"/>
</dbReference>
<accession>K6WX05</accession>
<organism evidence="2 3">
    <name type="scientific">Aliiglaciecola lipolytica E3</name>
    <dbReference type="NCBI Taxonomy" id="1127673"/>
    <lineage>
        <taxon>Bacteria</taxon>
        <taxon>Pseudomonadati</taxon>
        <taxon>Pseudomonadota</taxon>
        <taxon>Gammaproteobacteria</taxon>
        <taxon>Alteromonadales</taxon>
        <taxon>Alteromonadaceae</taxon>
        <taxon>Aliiglaciecola</taxon>
    </lineage>
</organism>
<dbReference type="eggNOG" id="COG1305">
    <property type="taxonomic scope" value="Bacteria"/>
</dbReference>
<evidence type="ECO:0000259" key="1">
    <source>
        <dbReference type="SMART" id="SM00460"/>
    </source>
</evidence>
<dbReference type="OrthoDB" id="9804872at2"/>
<dbReference type="PANTHER" id="PTHR33490">
    <property type="entry name" value="BLR5614 PROTEIN-RELATED"/>
    <property type="match status" value="1"/>
</dbReference>